<sequence length="102" mass="12008">MHTHKDQLICQICVDDIDYGLINNELCEKFIKLIDNEFEMSSMRELTFFLEFLKKFEFENIYAKNIVMSTNASLDKDKNRMAIDVKLYRGLIGLLLYITANT</sequence>
<evidence type="ECO:0000313" key="2">
    <source>
        <dbReference type="Proteomes" id="UP000636800"/>
    </source>
</evidence>
<organism evidence="1 2">
    <name type="scientific">Vanilla planifolia</name>
    <name type="common">Vanilla</name>
    <dbReference type="NCBI Taxonomy" id="51239"/>
    <lineage>
        <taxon>Eukaryota</taxon>
        <taxon>Viridiplantae</taxon>
        <taxon>Streptophyta</taxon>
        <taxon>Embryophyta</taxon>
        <taxon>Tracheophyta</taxon>
        <taxon>Spermatophyta</taxon>
        <taxon>Magnoliopsida</taxon>
        <taxon>Liliopsida</taxon>
        <taxon>Asparagales</taxon>
        <taxon>Orchidaceae</taxon>
        <taxon>Vanilloideae</taxon>
        <taxon>Vanilleae</taxon>
        <taxon>Vanilla</taxon>
    </lineage>
</organism>
<protein>
    <submittedName>
        <fullName evidence="1">Uncharacterized protein</fullName>
    </submittedName>
</protein>
<accession>A0A835RC30</accession>
<keyword evidence="2" id="KW-1185">Reference proteome</keyword>
<dbReference type="Proteomes" id="UP000636800">
    <property type="component" value="Chromosome 3"/>
</dbReference>
<name>A0A835RC30_VANPL</name>
<reference evidence="1 2" key="1">
    <citation type="journal article" date="2020" name="Nat. Food">
        <title>A phased Vanilla planifolia genome enables genetic improvement of flavour and production.</title>
        <authorList>
            <person name="Hasing T."/>
            <person name="Tang H."/>
            <person name="Brym M."/>
            <person name="Khazi F."/>
            <person name="Huang T."/>
            <person name="Chambers A.H."/>
        </authorList>
    </citation>
    <scope>NUCLEOTIDE SEQUENCE [LARGE SCALE GENOMIC DNA]</scope>
    <source>
        <tissue evidence="1">Leaf</tissue>
    </source>
</reference>
<proteinExistence type="predicted"/>
<dbReference type="AlphaFoldDB" id="A0A835RC30"/>
<comment type="caution">
    <text evidence="1">The sequence shown here is derived from an EMBL/GenBank/DDBJ whole genome shotgun (WGS) entry which is preliminary data.</text>
</comment>
<dbReference type="EMBL" id="JADCNL010000003">
    <property type="protein sequence ID" value="KAG0488314.1"/>
    <property type="molecule type" value="Genomic_DNA"/>
</dbReference>
<evidence type="ECO:0000313" key="1">
    <source>
        <dbReference type="EMBL" id="KAG0488314.1"/>
    </source>
</evidence>
<gene>
    <name evidence="1" type="ORF">HPP92_007125</name>
</gene>
<dbReference type="OrthoDB" id="640718at2759"/>